<reference evidence="6" key="1">
    <citation type="submission" date="2021-11" db="EMBL/GenBank/DDBJ databases">
        <authorList>
            <consortium name="Genoscope - CEA"/>
            <person name="William W."/>
        </authorList>
    </citation>
    <scope>NUCLEOTIDE SEQUENCE</scope>
</reference>
<dbReference type="InterPro" id="IPR051821">
    <property type="entry name" value="Asp/Asn_beta-hydroxylase"/>
</dbReference>
<dbReference type="SUPFAM" id="SSF51197">
    <property type="entry name" value="Clavaminate synthase-like"/>
    <property type="match status" value="1"/>
</dbReference>
<keyword evidence="7" id="KW-1185">Reference proteome</keyword>
<dbReference type="AlphaFoldDB" id="A0A8J2SCF8"/>
<dbReference type="Proteomes" id="UP000789595">
    <property type="component" value="Unassembled WGS sequence"/>
</dbReference>
<organism evidence="6 7">
    <name type="scientific">Pelagomonas calceolata</name>
    <dbReference type="NCBI Taxonomy" id="35677"/>
    <lineage>
        <taxon>Eukaryota</taxon>
        <taxon>Sar</taxon>
        <taxon>Stramenopiles</taxon>
        <taxon>Ochrophyta</taxon>
        <taxon>Pelagophyceae</taxon>
        <taxon>Pelagomonadales</taxon>
        <taxon>Pelagomonadaceae</taxon>
        <taxon>Pelagomonas</taxon>
    </lineage>
</organism>
<dbReference type="PANTHER" id="PTHR46332:SF5">
    <property type="entry name" value="ASPARTATE BETA-HYDROXYLASE DOMAIN CONTAINING 2"/>
    <property type="match status" value="1"/>
</dbReference>
<dbReference type="InterPro" id="IPR007803">
    <property type="entry name" value="Asp/Arg/Pro-Hydrxlase"/>
</dbReference>
<dbReference type="InterPro" id="IPR027443">
    <property type="entry name" value="IPNS-like_sf"/>
</dbReference>
<comment type="caution">
    <text evidence="6">The sequence shown here is derived from an EMBL/GenBank/DDBJ whole genome shotgun (WGS) entry which is preliminary data.</text>
</comment>
<keyword evidence="2" id="KW-0223">Dioxygenase</keyword>
<protein>
    <recommendedName>
        <fullName evidence="5">Aspartyl/asparaginy/proline hydroxylase domain-containing protein</fullName>
    </recommendedName>
</protein>
<dbReference type="Pfam" id="PF05118">
    <property type="entry name" value="Asp_Arg_Hydrox"/>
    <property type="match status" value="1"/>
</dbReference>
<feature type="signal peptide" evidence="4">
    <location>
        <begin position="1"/>
        <end position="17"/>
    </location>
</feature>
<evidence type="ECO:0000259" key="5">
    <source>
        <dbReference type="Pfam" id="PF05118"/>
    </source>
</evidence>
<evidence type="ECO:0000256" key="2">
    <source>
        <dbReference type="ARBA" id="ARBA00022964"/>
    </source>
</evidence>
<evidence type="ECO:0000256" key="1">
    <source>
        <dbReference type="ARBA" id="ARBA00007730"/>
    </source>
</evidence>
<accession>A0A8J2SCF8</accession>
<evidence type="ECO:0000313" key="6">
    <source>
        <dbReference type="EMBL" id="CAH0367866.1"/>
    </source>
</evidence>
<dbReference type="GO" id="GO:0016020">
    <property type="term" value="C:membrane"/>
    <property type="evidence" value="ECO:0007669"/>
    <property type="project" value="TreeGrafter"/>
</dbReference>
<name>A0A8J2SCF8_9STRA</name>
<evidence type="ECO:0000256" key="3">
    <source>
        <dbReference type="ARBA" id="ARBA00023002"/>
    </source>
</evidence>
<evidence type="ECO:0000256" key="4">
    <source>
        <dbReference type="SAM" id="SignalP"/>
    </source>
</evidence>
<evidence type="ECO:0000313" key="7">
    <source>
        <dbReference type="Proteomes" id="UP000789595"/>
    </source>
</evidence>
<proteinExistence type="inferred from homology"/>
<keyword evidence="3" id="KW-0560">Oxidoreductase</keyword>
<comment type="similarity">
    <text evidence="1">Belongs to the aspartyl/asparaginyl beta-hydroxylase family.</text>
</comment>
<dbReference type="OrthoDB" id="438431at2759"/>
<sequence length="326" mass="35047">MRRAAAVLCCCCPAAAASPCDEAITAAQRLDVDAAQRHLAVARQQDLPCVEDVGAWALRVAKAGQDAYRASDARRAPRLLGAAWALAPDDGPLTAKYYTALMLYDSPDRAARVLDDAMARGVWRDPLQRPGEFDAELPSLGGWPEAPPPVRACIADLERAYAKDGAAFRAEALALLEARGYEQHEGLQDPAKPKWSYADVDDSTLEVSRPTIDRAVAALKRACGLQAAGISRLEPGSAIRPHTGPTNRRWTLHLGLVVDAADVERLTLTVAGTARAGAWVQGKVVLFDDSYEHDVVHAGARDRVVLDLSIDHPALRARSGKPQSEL</sequence>
<dbReference type="EMBL" id="CAKKNE010000002">
    <property type="protein sequence ID" value="CAH0367866.1"/>
    <property type="molecule type" value="Genomic_DNA"/>
</dbReference>
<feature type="domain" description="Aspartyl/asparaginy/proline hydroxylase" evidence="5">
    <location>
        <begin position="169"/>
        <end position="313"/>
    </location>
</feature>
<dbReference type="GO" id="GO:0051213">
    <property type="term" value="F:dioxygenase activity"/>
    <property type="evidence" value="ECO:0007669"/>
    <property type="project" value="UniProtKB-KW"/>
</dbReference>
<dbReference type="PANTHER" id="PTHR46332">
    <property type="entry name" value="ASPARTATE BETA-HYDROXYLASE DOMAIN-CONTAINING PROTEIN 2"/>
    <property type="match status" value="1"/>
</dbReference>
<dbReference type="Gene3D" id="2.60.120.330">
    <property type="entry name" value="B-lactam Antibiotic, Isopenicillin N Synthase, Chain"/>
    <property type="match status" value="1"/>
</dbReference>
<feature type="chain" id="PRO_5035146076" description="Aspartyl/asparaginy/proline hydroxylase domain-containing protein" evidence="4">
    <location>
        <begin position="18"/>
        <end position="326"/>
    </location>
</feature>
<keyword evidence="4" id="KW-0732">Signal</keyword>
<gene>
    <name evidence="6" type="ORF">PECAL_2P09060</name>
</gene>